<dbReference type="PANTHER" id="PTHR46558">
    <property type="entry name" value="TRACRIPTIONAL REGULATORY PROTEIN-RELATED-RELATED"/>
    <property type="match status" value="1"/>
</dbReference>
<evidence type="ECO:0000256" key="1">
    <source>
        <dbReference type="ARBA" id="ARBA00023125"/>
    </source>
</evidence>
<keyword evidence="1" id="KW-0238">DNA-binding</keyword>
<gene>
    <name evidence="3" type="ORF">R4Z09_27105</name>
</gene>
<dbReference type="SMART" id="SM00530">
    <property type="entry name" value="HTH_XRE"/>
    <property type="match status" value="1"/>
</dbReference>
<feature type="domain" description="HTH cro/C1-type" evidence="2">
    <location>
        <begin position="5"/>
        <end position="59"/>
    </location>
</feature>
<proteinExistence type="predicted"/>
<reference evidence="3 4" key="1">
    <citation type="submission" date="2023-10" db="EMBL/GenBank/DDBJ databases">
        <title>Niallia locisalis sp.nov. isolated from a salt pond sample.</title>
        <authorList>
            <person name="Li X.-J."/>
            <person name="Dong L."/>
        </authorList>
    </citation>
    <scope>NUCLEOTIDE SEQUENCE [LARGE SCALE GENOMIC DNA]</scope>
    <source>
        <strain evidence="3 4">DSM 29761</strain>
    </source>
</reference>
<name>A0ABZ2CFT6_9BACI</name>
<accession>A0ABZ2CFT6</accession>
<dbReference type="InterPro" id="IPR010982">
    <property type="entry name" value="Lambda_DNA-bd_dom_sf"/>
</dbReference>
<dbReference type="PANTHER" id="PTHR46558:SF3">
    <property type="entry name" value="TRANSCRIPTIONAL REGULATOR"/>
    <property type="match status" value="1"/>
</dbReference>
<dbReference type="Proteomes" id="UP001357223">
    <property type="component" value="Chromosome"/>
</dbReference>
<dbReference type="CDD" id="cd00093">
    <property type="entry name" value="HTH_XRE"/>
    <property type="match status" value="1"/>
</dbReference>
<dbReference type="Gene3D" id="1.10.260.40">
    <property type="entry name" value="lambda repressor-like DNA-binding domains"/>
    <property type="match status" value="1"/>
</dbReference>
<keyword evidence="4" id="KW-1185">Reference proteome</keyword>
<dbReference type="RefSeq" id="WP_338449773.1">
    <property type="nucleotide sequence ID" value="NZ_CP137640.1"/>
</dbReference>
<dbReference type="SUPFAM" id="SSF47413">
    <property type="entry name" value="lambda repressor-like DNA-binding domains"/>
    <property type="match status" value="1"/>
</dbReference>
<dbReference type="InterPro" id="IPR001387">
    <property type="entry name" value="Cro/C1-type_HTH"/>
</dbReference>
<dbReference type="Pfam" id="PF01381">
    <property type="entry name" value="HTH_3"/>
    <property type="match status" value="1"/>
</dbReference>
<evidence type="ECO:0000313" key="3">
    <source>
        <dbReference type="EMBL" id="WVX80842.1"/>
    </source>
</evidence>
<evidence type="ECO:0000259" key="2">
    <source>
        <dbReference type="PROSITE" id="PS50943"/>
    </source>
</evidence>
<dbReference type="PROSITE" id="PS50943">
    <property type="entry name" value="HTH_CROC1"/>
    <property type="match status" value="1"/>
</dbReference>
<organism evidence="3 4">
    <name type="scientific">Niallia oryzisoli</name>
    <dbReference type="NCBI Taxonomy" id="1737571"/>
    <lineage>
        <taxon>Bacteria</taxon>
        <taxon>Bacillati</taxon>
        <taxon>Bacillota</taxon>
        <taxon>Bacilli</taxon>
        <taxon>Bacillales</taxon>
        <taxon>Bacillaceae</taxon>
        <taxon>Niallia</taxon>
    </lineage>
</organism>
<evidence type="ECO:0000313" key="4">
    <source>
        <dbReference type="Proteomes" id="UP001357223"/>
    </source>
</evidence>
<dbReference type="EMBL" id="CP137640">
    <property type="protein sequence ID" value="WVX80842.1"/>
    <property type="molecule type" value="Genomic_DNA"/>
</dbReference>
<sequence>MENRVKIARVQVGLTQQQLAEKIGITRQTISLIEKGKYNPTLKLCLDICYAVNKTLDEVFWIEKGSDESEKN</sequence>
<protein>
    <submittedName>
        <fullName evidence="3">Helix-turn-helix transcriptional regulator</fullName>
    </submittedName>
</protein>